<dbReference type="InterPro" id="IPR001173">
    <property type="entry name" value="Glyco_trans_2-like"/>
</dbReference>
<dbReference type="Pfam" id="PF00535">
    <property type="entry name" value="Glycos_transf_2"/>
    <property type="match status" value="1"/>
</dbReference>
<dbReference type="GO" id="GO:0016740">
    <property type="term" value="F:transferase activity"/>
    <property type="evidence" value="ECO:0007669"/>
    <property type="project" value="UniProtKB-KW"/>
</dbReference>
<dbReference type="SUPFAM" id="SSF53448">
    <property type="entry name" value="Nucleotide-diphospho-sugar transferases"/>
    <property type="match status" value="1"/>
</dbReference>
<keyword evidence="1" id="KW-0812">Transmembrane</keyword>
<accession>A0A847D0H3</accession>
<dbReference type="AlphaFoldDB" id="A0A847D0H3"/>
<dbReference type="InterPro" id="IPR050256">
    <property type="entry name" value="Glycosyltransferase_2"/>
</dbReference>
<evidence type="ECO:0000256" key="1">
    <source>
        <dbReference type="SAM" id="Phobius"/>
    </source>
</evidence>
<dbReference type="Gene3D" id="3.90.550.10">
    <property type="entry name" value="Spore Coat Polysaccharide Biosynthesis Protein SpsA, Chain A"/>
    <property type="match status" value="1"/>
</dbReference>
<dbReference type="PANTHER" id="PTHR48090:SF7">
    <property type="entry name" value="RFBJ PROTEIN"/>
    <property type="match status" value="1"/>
</dbReference>
<evidence type="ECO:0000313" key="4">
    <source>
        <dbReference type="Proteomes" id="UP000545876"/>
    </source>
</evidence>
<dbReference type="EMBL" id="JAAZBX010000004">
    <property type="protein sequence ID" value="NLD25276.1"/>
    <property type="molecule type" value="Genomic_DNA"/>
</dbReference>
<organism evidence="3 4">
    <name type="scientific">Candidatus Dojkabacteria bacterium</name>
    <dbReference type="NCBI Taxonomy" id="2099670"/>
    <lineage>
        <taxon>Bacteria</taxon>
        <taxon>Candidatus Dojkabacteria</taxon>
    </lineage>
</organism>
<name>A0A847D0H3_9BACT</name>
<dbReference type="InterPro" id="IPR029044">
    <property type="entry name" value="Nucleotide-diphossugar_trans"/>
</dbReference>
<dbReference type="CDD" id="cd04179">
    <property type="entry name" value="DPM_DPG-synthase_like"/>
    <property type="match status" value="1"/>
</dbReference>
<sequence>MTKSQTYITIPMYNDEKMILNVIKDLNSAGYNNIVVVDDGSKDNGYDVVKDNSNAIVTKHIINRGQGAALQTGMEIALDRGAKYIIHFDSDGQHDVKDLDHMLDTLIKGKYDIVLGSRFIQENKIPLKKRIILRLGIFFTFLLSQIWLTDVHNGLRVMTAETAKKLDLQHDRMEHASEILDKVKSLNLKYKEVPVTIHYTDYSQAKGQRISNSINIAMKLISSKLRS</sequence>
<gene>
    <name evidence="3" type="ORF">GX656_01385</name>
</gene>
<keyword evidence="1" id="KW-0472">Membrane</keyword>
<protein>
    <submittedName>
        <fullName evidence="3">Glycosyltransferase family 2 protein</fullName>
    </submittedName>
</protein>
<comment type="caution">
    <text evidence="3">The sequence shown here is derived from an EMBL/GenBank/DDBJ whole genome shotgun (WGS) entry which is preliminary data.</text>
</comment>
<proteinExistence type="predicted"/>
<feature type="transmembrane region" description="Helical" evidence="1">
    <location>
        <begin position="131"/>
        <end position="148"/>
    </location>
</feature>
<evidence type="ECO:0000259" key="2">
    <source>
        <dbReference type="Pfam" id="PF00535"/>
    </source>
</evidence>
<feature type="domain" description="Glycosyltransferase 2-like" evidence="2">
    <location>
        <begin position="8"/>
        <end position="152"/>
    </location>
</feature>
<reference evidence="3 4" key="1">
    <citation type="journal article" date="2020" name="Biotechnol. Biofuels">
        <title>New insights from the biogas microbiome by comprehensive genome-resolved metagenomics of nearly 1600 species originating from multiple anaerobic digesters.</title>
        <authorList>
            <person name="Campanaro S."/>
            <person name="Treu L."/>
            <person name="Rodriguez-R L.M."/>
            <person name="Kovalovszki A."/>
            <person name="Ziels R.M."/>
            <person name="Maus I."/>
            <person name="Zhu X."/>
            <person name="Kougias P.G."/>
            <person name="Basile A."/>
            <person name="Luo G."/>
            <person name="Schluter A."/>
            <person name="Konstantinidis K.T."/>
            <person name="Angelidaki I."/>
        </authorList>
    </citation>
    <scope>NUCLEOTIDE SEQUENCE [LARGE SCALE GENOMIC DNA]</scope>
    <source>
        <strain evidence="3">AS06rmzACSIP_65</strain>
    </source>
</reference>
<keyword evidence="3" id="KW-0808">Transferase</keyword>
<dbReference type="PANTHER" id="PTHR48090">
    <property type="entry name" value="UNDECAPRENYL-PHOSPHATE 4-DEOXY-4-FORMAMIDO-L-ARABINOSE TRANSFERASE-RELATED"/>
    <property type="match status" value="1"/>
</dbReference>
<evidence type="ECO:0000313" key="3">
    <source>
        <dbReference type="EMBL" id="NLD25276.1"/>
    </source>
</evidence>
<dbReference type="Proteomes" id="UP000545876">
    <property type="component" value="Unassembled WGS sequence"/>
</dbReference>
<keyword evidence="1" id="KW-1133">Transmembrane helix</keyword>